<accession>A0A9P6DFY0</accession>
<organism evidence="2 3">
    <name type="scientific">Hydnum rufescens UP504</name>
    <dbReference type="NCBI Taxonomy" id="1448309"/>
    <lineage>
        <taxon>Eukaryota</taxon>
        <taxon>Fungi</taxon>
        <taxon>Dikarya</taxon>
        <taxon>Basidiomycota</taxon>
        <taxon>Agaricomycotina</taxon>
        <taxon>Agaricomycetes</taxon>
        <taxon>Cantharellales</taxon>
        <taxon>Hydnaceae</taxon>
        <taxon>Hydnum</taxon>
    </lineage>
</organism>
<proteinExistence type="predicted"/>
<feature type="compositionally biased region" description="Low complexity" evidence="1">
    <location>
        <begin position="267"/>
        <end position="285"/>
    </location>
</feature>
<evidence type="ECO:0000313" key="2">
    <source>
        <dbReference type="EMBL" id="KAF9503841.1"/>
    </source>
</evidence>
<keyword evidence="3" id="KW-1185">Reference proteome</keyword>
<feature type="region of interest" description="Disordered" evidence="1">
    <location>
        <begin position="265"/>
        <end position="292"/>
    </location>
</feature>
<gene>
    <name evidence="2" type="ORF">BS47DRAFT_1402017</name>
</gene>
<protein>
    <submittedName>
        <fullName evidence="2">Uncharacterized protein</fullName>
    </submittedName>
</protein>
<name>A0A9P6DFY0_9AGAM</name>
<dbReference type="EMBL" id="MU129295">
    <property type="protein sequence ID" value="KAF9503841.1"/>
    <property type="molecule type" value="Genomic_DNA"/>
</dbReference>
<dbReference type="AlphaFoldDB" id="A0A9P6DFY0"/>
<reference evidence="2" key="1">
    <citation type="journal article" date="2020" name="Nat. Commun.">
        <title>Large-scale genome sequencing of mycorrhizal fungi provides insights into the early evolution of symbiotic traits.</title>
        <authorList>
            <person name="Miyauchi S."/>
            <person name="Kiss E."/>
            <person name="Kuo A."/>
            <person name="Drula E."/>
            <person name="Kohler A."/>
            <person name="Sanchez-Garcia M."/>
            <person name="Morin E."/>
            <person name="Andreopoulos B."/>
            <person name="Barry K.W."/>
            <person name="Bonito G."/>
            <person name="Buee M."/>
            <person name="Carver A."/>
            <person name="Chen C."/>
            <person name="Cichocki N."/>
            <person name="Clum A."/>
            <person name="Culley D."/>
            <person name="Crous P.W."/>
            <person name="Fauchery L."/>
            <person name="Girlanda M."/>
            <person name="Hayes R.D."/>
            <person name="Keri Z."/>
            <person name="LaButti K."/>
            <person name="Lipzen A."/>
            <person name="Lombard V."/>
            <person name="Magnuson J."/>
            <person name="Maillard F."/>
            <person name="Murat C."/>
            <person name="Nolan M."/>
            <person name="Ohm R.A."/>
            <person name="Pangilinan J."/>
            <person name="Pereira M.F."/>
            <person name="Perotto S."/>
            <person name="Peter M."/>
            <person name="Pfister S."/>
            <person name="Riley R."/>
            <person name="Sitrit Y."/>
            <person name="Stielow J.B."/>
            <person name="Szollosi G."/>
            <person name="Zifcakova L."/>
            <person name="Stursova M."/>
            <person name="Spatafora J.W."/>
            <person name="Tedersoo L."/>
            <person name="Vaario L.M."/>
            <person name="Yamada A."/>
            <person name="Yan M."/>
            <person name="Wang P."/>
            <person name="Xu J."/>
            <person name="Bruns T."/>
            <person name="Baldrian P."/>
            <person name="Vilgalys R."/>
            <person name="Dunand C."/>
            <person name="Henrissat B."/>
            <person name="Grigoriev I.V."/>
            <person name="Hibbett D."/>
            <person name="Nagy L.G."/>
            <person name="Martin F.M."/>
        </authorList>
    </citation>
    <scope>NUCLEOTIDE SEQUENCE</scope>
    <source>
        <strain evidence="2">UP504</strain>
    </source>
</reference>
<evidence type="ECO:0000256" key="1">
    <source>
        <dbReference type="SAM" id="MobiDB-lite"/>
    </source>
</evidence>
<sequence length="292" mass="33070">MELLGALWNVDPVPRLEGDISSLQVALQYDYGDISLARQAIHNILRYSYEVAACRTLYFHRTFASVGAPFPQTPWVQELMADGVPFSASRMIANVLKSFEGLAHVLTVRPPIEDVVFRIINDGMDDHINLLRSLEQVFGTASWTMRQKQANRISNVYPISSLLPMTIQREHHLIGQLVIPSFSQSGSQDSGHSTHWYTPRAENKPVILSFKSEYWMNQVWNILNSDVSQPYRLHTLLKPTPHHSVFELEEMLKCAPPVTELHLIDMSPQPTSTSTSPSLRVSRPPEILSPEM</sequence>
<dbReference type="Proteomes" id="UP000886523">
    <property type="component" value="Unassembled WGS sequence"/>
</dbReference>
<comment type="caution">
    <text evidence="2">The sequence shown here is derived from an EMBL/GenBank/DDBJ whole genome shotgun (WGS) entry which is preliminary data.</text>
</comment>
<evidence type="ECO:0000313" key="3">
    <source>
        <dbReference type="Proteomes" id="UP000886523"/>
    </source>
</evidence>